<dbReference type="AlphaFoldDB" id="A0A2I0QYL2"/>
<evidence type="ECO:0000313" key="2">
    <source>
        <dbReference type="EMBL" id="PKR79421.1"/>
    </source>
</evidence>
<sequence>DAGFGFDAGAISSTNGKRFNNTDYEGEGFNASAQLSFLEYERGGNARNNQANLFQWDGASYTTNGGMLNPWSSPNPALKLLDAVEIDAAVSYQWTKTWVFGE</sequence>
<feature type="non-terminal residue" evidence="2">
    <location>
        <position position="1"/>
    </location>
</feature>
<dbReference type="EMBL" id="PJNI01000077">
    <property type="protein sequence ID" value="PKR79421.1"/>
    <property type="molecule type" value="Genomic_DNA"/>
</dbReference>
<organism evidence="2 3">
    <name type="scientific">Brumimicrobium salinarum</name>
    <dbReference type="NCBI Taxonomy" id="2058658"/>
    <lineage>
        <taxon>Bacteria</taxon>
        <taxon>Pseudomonadati</taxon>
        <taxon>Bacteroidota</taxon>
        <taxon>Flavobacteriia</taxon>
        <taxon>Flavobacteriales</taxon>
        <taxon>Crocinitomicaceae</taxon>
        <taxon>Brumimicrobium</taxon>
    </lineage>
</organism>
<keyword evidence="3" id="KW-1185">Reference proteome</keyword>
<protein>
    <submittedName>
        <fullName evidence="2">Uncharacterized protein</fullName>
    </submittedName>
</protein>
<dbReference type="RefSeq" id="WP_165779342.1">
    <property type="nucleotide sequence ID" value="NZ_PJNI01000077.1"/>
</dbReference>
<proteinExistence type="predicted"/>
<reference evidence="2 3" key="1">
    <citation type="submission" date="2017-12" db="EMBL/GenBank/DDBJ databases">
        <title>The draft genome sequence of Brumimicrobium saltpan LHR20.</title>
        <authorList>
            <person name="Do Z.-J."/>
            <person name="Luo H.-R."/>
        </authorList>
    </citation>
    <scope>NUCLEOTIDE SEQUENCE [LARGE SCALE GENOMIC DNA]</scope>
    <source>
        <strain evidence="2 3">LHR20</strain>
    </source>
</reference>
<evidence type="ECO:0000256" key="1">
    <source>
        <dbReference type="SAM" id="MobiDB-lite"/>
    </source>
</evidence>
<evidence type="ECO:0000313" key="3">
    <source>
        <dbReference type="Proteomes" id="UP000236654"/>
    </source>
</evidence>
<feature type="compositionally biased region" description="Polar residues" evidence="1">
    <location>
        <begin position="11"/>
        <end position="23"/>
    </location>
</feature>
<accession>A0A2I0QYL2</accession>
<comment type="caution">
    <text evidence="2">The sequence shown here is derived from an EMBL/GenBank/DDBJ whole genome shotgun (WGS) entry which is preliminary data.</text>
</comment>
<feature type="region of interest" description="Disordered" evidence="1">
    <location>
        <begin position="1"/>
        <end position="23"/>
    </location>
</feature>
<name>A0A2I0QYL2_9FLAO</name>
<gene>
    <name evidence="2" type="ORF">CW751_15215</name>
</gene>
<dbReference type="Proteomes" id="UP000236654">
    <property type="component" value="Unassembled WGS sequence"/>
</dbReference>